<gene>
    <name evidence="3" type="ORF">CT19425_MP50062</name>
</gene>
<name>A0A375IJY1_9BURK</name>
<accession>A0A375IJY1</accession>
<dbReference type="EMBL" id="LT991977">
    <property type="protein sequence ID" value="SPK75026.1"/>
    <property type="molecule type" value="Genomic_DNA"/>
</dbReference>
<protein>
    <recommendedName>
        <fullName evidence="5">Transposase</fullName>
    </recommendedName>
</protein>
<organism evidence="3 4">
    <name type="scientific">Cupriavidus taiwanensis</name>
    <dbReference type="NCBI Taxonomy" id="164546"/>
    <lineage>
        <taxon>Bacteria</taxon>
        <taxon>Pseudomonadati</taxon>
        <taxon>Pseudomonadota</taxon>
        <taxon>Betaproteobacteria</taxon>
        <taxon>Burkholderiales</taxon>
        <taxon>Burkholderiaceae</taxon>
        <taxon>Cupriavidus</taxon>
    </lineage>
</organism>
<dbReference type="Proteomes" id="UP000255505">
    <property type="component" value="Plasmid II"/>
</dbReference>
<evidence type="ECO:0008006" key="5">
    <source>
        <dbReference type="Google" id="ProtNLM"/>
    </source>
</evidence>
<feature type="signal peptide" evidence="2">
    <location>
        <begin position="1"/>
        <end position="18"/>
    </location>
</feature>
<feature type="compositionally biased region" description="Basic and acidic residues" evidence="1">
    <location>
        <begin position="51"/>
        <end position="60"/>
    </location>
</feature>
<reference evidence="3 4" key="1">
    <citation type="submission" date="2018-01" db="EMBL/GenBank/DDBJ databases">
        <authorList>
            <person name="Gaut B.S."/>
            <person name="Morton B.R."/>
            <person name="Clegg M.T."/>
            <person name="Duvall M.R."/>
        </authorList>
    </citation>
    <scope>NUCLEOTIDE SEQUENCE [LARGE SCALE GENOMIC DNA]</scope>
    <source>
        <strain evidence="3">Cupriavidus taiwanensis LMG 19425</strain>
        <plasmid evidence="4">Plasmid ii</plasmid>
    </source>
</reference>
<evidence type="ECO:0000313" key="3">
    <source>
        <dbReference type="EMBL" id="SPK75026.1"/>
    </source>
</evidence>
<proteinExistence type="predicted"/>
<geneLocation type="plasmid" evidence="3">
    <name>II</name>
</geneLocation>
<feature type="region of interest" description="Disordered" evidence="1">
    <location>
        <begin position="41"/>
        <end position="60"/>
    </location>
</feature>
<feature type="chain" id="PRO_5016919673" description="Transposase" evidence="2">
    <location>
        <begin position="19"/>
        <end position="128"/>
    </location>
</feature>
<sequence>MPCWRRRTWRCPMWCAWAVRGWFPRMPSPVLTGAASARWRNRPGPCAPGHEPARQPAPDKAKRHAIGRAVLLSMQPWAGLFVSVCRAFELLAAALNVLAEPRHRVATGQQSGKQNAPDPTFLHAGLLF</sequence>
<evidence type="ECO:0000256" key="2">
    <source>
        <dbReference type="SAM" id="SignalP"/>
    </source>
</evidence>
<evidence type="ECO:0000313" key="4">
    <source>
        <dbReference type="Proteomes" id="UP000255505"/>
    </source>
</evidence>
<dbReference type="AlphaFoldDB" id="A0A375IJY1"/>
<keyword evidence="3" id="KW-0614">Plasmid</keyword>
<keyword evidence="2" id="KW-0732">Signal</keyword>
<evidence type="ECO:0000256" key="1">
    <source>
        <dbReference type="SAM" id="MobiDB-lite"/>
    </source>
</evidence>